<feature type="coiled-coil region" evidence="10">
    <location>
        <begin position="57"/>
        <end position="84"/>
    </location>
</feature>
<proteinExistence type="inferred from homology"/>
<comment type="subcellular location">
    <subcellularLocation>
        <location evidence="1">Nucleus</location>
    </subcellularLocation>
</comment>
<evidence type="ECO:0000256" key="3">
    <source>
        <dbReference type="ARBA" id="ARBA00019141"/>
    </source>
</evidence>
<protein>
    <recommendedName>
        <fullName evidence="3">Chromatin modification-related protein MEAF6</fullName>
    </recommendedName>
</protein>
<feature type="compositionally biased region" description="Basic residues" evidence="11">
    <location>
        <begin position="222"/>
        <end position="235"/>
    </location>
</feature>
<organism evidence="12 13">
    <name type="scientific">Adineta steineri</name>
    <dbReference type="NCBI Taxonomy" id="433720"/>
    <lineage>
        <taxon>Eukaryota</taxon>
        <taxon>Metazoa</taxon>
        <taxon>Spiralia</taxon>
        <taxon>Gnathifera</taxon>
        <taxon>Rotifera</taxon>
        <taxon>Eurotatoria</taxon>
        <taxon>Bdelloidea</taxon>
        <taxon>Adinetida</taxon>
        <taxon>Adinetidae</taxon>
        <taxon>Adineta</taxon>
    </lineage>
</organism>
<gene>
    <name evidence="12" type="ORF">VCS650_LOCUS12416</name>
</gene>
<evidence type="ECO:0000256" key="4">
    <source>
        <dbReference type="ARBA" id="ARBA00022853"/>
    </source>
</evidence>
<evidence type="ECO:0000256" key="11">
    <source>
        <dbReference type="SAM" id="MobiDB-lite"/>
    </source>
</evidence>
<reference evidence="12" key="1">
    <citation type="submission" date="2021-02" db="EMBL/GenBank/DDBJ databases">
        <authorList>
            <person name="Nowell W R."/>
        </authorList>
    </citation>
    <scope>NUCLEOTIDE SEQUENCE</scope>
</reference>
<evidence type="ECO:0000256" key="6">
    <source>
        <dbReference type="ARBA" id="ARBA00023054"/>
    </source>
</evidence>
<feature type="compositionally biased region" description="Polar residues" evidence="11">
    <location>
        <begin position="171"/>
        <end position="189"/>
    </location>
</feature>
<dbReference type="Proteomes" id="UP000663891">
    <property type="component" value="Unassembled WGS sequence"/>
</dbReference>
<dbReference type="InterPro" id="IPR015418">
    <property type="entry name" value="Eaf6"/>
</dbReference>
<keyword evidence="8" id="KW-0539">Nucleus</keyword>
<sequence>MKDSPTTNTAPPPPSSSSSSATTAAAAATTTATTTAALVSPSSPNATKEKSTTNTVFRDTRAELAQLLKKKEEIEKSLSDIEEQIYAFETSYLKQTQDTGNCIRGWSNCLTSGSGNNNSADKSAKFRESDRLFSYSSATSYTLLGRDRLKREREKERKKNIRKHREIMQELSANKKTTSENNTQLTQPLNDDGDEDIEDEDESTTSSEKPPSRTMTNTSTSSKRRAKTKRSRTKRTLSDSSQQSESRD</sequence>
<dbReference type="Pfam" id="PF09340">
    <property type="entry name" value="NuA4"/>
    <property type="match status" value="1"/>
</dbReference>
<evidence type="ECO:0000256" key="5">
    <source>
        <dbReference type="ARBA" id="ARBA00023015"/>
    </source>
</evidence>
<dbReference type="GO" id="GO:0006325">
    <property type="term" value="P:chromatin organization"/>
    <property type="evidence" value="ECO:0007669"/>
    <property type="project" value="UniProtKB-KW"/>
</dbReference>
<dbReference type="AlphaFoldDB" id="A0A814DLZ2"/>
<feature type="region of interest" description="Disordered" evidence="11">
    <location>
        <begin position="144"/>
        <end position="248"/>
    </location>
</feature>
<dbReference type="GO" id="GO:0005634">
    <property type="term" value="C:nucleus"/>
    <property type="evidence" value="ECO:0007669"/>
    <property type="project" value="UniProtKB-SubCell"/>
</dbReference>
<evidence type="ECO:0000256" key="7">
    <source>
        <dbReference type="ARBA" id="ARBA00023163"/>
    </source>
</evidence>
<name>A0A814DLZ2_9BILA</name>
<feature type="compositionally biased region" description="Low complexity" evidence="11">
    <location>
        <begin position="16"/>
        <end position="44"/>
    </location>
</feature>
<dbReference type="PANTHER" id="PTHR13476">
    <property type="entry name" value="CHROMATIN MODIFICATION-RELATED PROTEIN MEAF6"/>
    <property type="match status" value="1"/>
</dbReference>
<feature type="compositionally biased region" description="Acidic residues" evidence="11">
    <location>
        <begin position="191"/>
        <end position="203"/>
    </location>
</feature>
<keyword evidence="4" id="KW-0156">Chromatin regulator</keyword>
<evidence type="ECO:0000256" key="1">
    <source>
        <dbReference type="ARBA" id="ARBA00004123"/>
    </source>
</evidence>
<dbReference type="OrthoDB" id="440324at2759"/>
<evidence type="ECO:0000313" key="12">
    <source>
        <dbReference type="EMBL" id="CAF0957531.1"/>
    </source>
</evidence>
<dbReference type="GO" id="GO:0000123">
    <property type="term" value="C:histone acetyltransferase complex"/>
    <property type="evidence" value="ECO:0007669"/>
    <property type="project" value="InterPro"/>
</dbReference>
<comment type="similarity">
    <text evidence="2 9">Belongs to the EAF6 family.</text>
</comment>
<dbReference type="EMBL" id="CAJNON010000095">
    <property type="protein sequence ID" value="CAF0957531.1"/>
    <property type="molecule type" value="Genomic_DNA"/>
</dbReference>
<keyword evidence="6 10" id="KW-0175">Coiled coil</keyword>
<evidence type="ECO:0000256" key="9">
    <source>
        <dbReference type="RuleBase" id="RU368022"/>
    </source>
</evidence>
<evidence type="ECO:0000256" key="2">
    <source>
        <dbReference type="ARBA" id="ARBA00010916"/>
    </source>
</evidence>
<evidence type="ECO:0000313" key="13">
    <source>
        <dbReference type="Proteomes" id="UP000663891"/>
    </source>
</evidence>
<evidence type="ECO:0000256" key="8">
    <source>
        <dbReference type="ARBA" id="ARBA00023242"/>
    </source>
</evidence>
<feature type="compositionally biased region" description="Basic and acidic residues" evidence="11">
    <location>
        <begin position="145"/>
        <end position="157"/>
    </location>
</feature>
<comment type="caution">
    <text evidence="12">The sequence shown here is derived from an EMBL/GenBank/DDBJ whole genome shotgun (WGS) entry which is preliminary data.</text>
</comment>
<keyword evidence="7 9" id="KW-0804">Transcription</keyword>
<accession>A0A814DLZ2</accession>
<evidence type="ECO:0000256" key="10">
    <source>
        <dbReference type="SAM" id="Coils"/>
    </source>
</evidence>
<keyword evidence="5 9" id="KW-0805">Transcription regulation</keyword>
<feature type="region of interest" description="Disordered" evidence="11">
    <location>
        <begin position="1"/>
        <end position="57"/>
    </location>
</feature>